<dbReference type="Gene3D" id="2.70.98.70">
    <property type="match status" value="1"/>
</dbReference>
<reference evidence="7 8" key="1">
    <citation type="submission" date="2024-06" db="EMBL/GenBank/DDBJ databases">
        <title>The Natural Products Discovery Center: Release of the First 8490 Sequenced Strains for Exploring Actinobacteria Biosynthetic Diversity.</title>
        <authorList>
            <person name="Kalkreuter E."/>
            <person name="Kautsar S.A."/>
            <person name="Yang D."/>
            <person name="Bader C.D."/>
            <person name="Teijaro C.N."/>
            <person name="Fluegel L."/>
            <person name="Davis C.M."/>
            <person name="Simpson J.R."/>
            <person name="Lauterbach L."/>
            <person name="Steele A.D."/>
            <person name="Gui C."/>
            <person name="Meng S."/>
            <person name="Li G."/>
            <person name="Viehrig K."/>
            <person name="Ye F."/>
            <person name="Su P."/>
            <person name="Kiefer A.F."/>
            <person name="Nichols A."/>
            <person name="Cepeda A.J."/>
            <person name="Yan W."/>
            <person name="Fan B."/>
            <person name="Jiang Y."/>
            <person name="Adhikari A."/>
            <person name="Zheng C.-J."/>
            <person name="Schuster L."/>
            <person name="Cowan T.M."/>
            <person name="Smanski M.J."/>
            <person name="Chevrette M.G."/>
            <person name="De Carvalho L.P.S."/>
            <person name="Shen B."/>
        </authorList>
    </citation>
    <scope>NUCLEOTIDE SEQUENCE [LARGE SCALE GENOMIC DNA]</scope>
    <source>
        <strain evidence="7 8">NPDC052347</strain>
    </source>
</reference>
<evidence type="ECO:0000256" key="4">
    <source>
        <dbReference type="ARBA" id="ARBA00023239"/>
    </source>
</evidence>
<evidence type="ECO:0000313" key="8">
    <source>
        <dbReference type="Proteomes" id="UP001552594"/>
    </source>
</evidence>
<sequence>MTMNAGWYLRRLSRMGPLEAAGRVGDAVRRRRWRSAPPHCPRVTGARFTAVLPAGTIAALPPDAAKRLVAEADRLMDGHAGYFGVDRDDLADPDWWYDPKTGRRAPWGHAFDMPYRDEDAVGDIKQIWELSRHQYLTVLAAAYAITGDERYAERVAGHLRSWWAANPPLRGVHWTSGIELGIRLLSWVWIRRLLDGWPGAAGLFEDNPVALRQIWHHQRWLAAFPSRGSSANNHVIAEAAGQLAAACAFGWFPSSAHWRAGALRSLERQLRGNTFASGLNRELATEYHGLVLELGLAAVAEADAAGVPVPASVRLVLLRMTDALAAIVDGRLRPPRQGDSDDGHGLVLDGAGTDRWASLLATGDAVFGRLPWWPVVTGTDLRTGLLAALIRPYPDEGTAAAVARPTSRPGHFADAGMTILRGPAGIWCRCDGGPHGFLSIAAHAHADALSLEVRHDGVDVLADPGTFCYHGQPEWRRYFRSTLGHNTLQLDGADQSVSGGPFLWTRHARSRVLAVDTSGTPARWCAEHYGYRHSVHRRRVELTAASRELRVIDEVRGPRRTVRLAFHLGPAIAAELVGNRAVLTWTRDGEDRSAVLDLPGRLCWRAHRGESDPPLGWYSAGFGRKEPTTTLVGTGFTDGVEGFTTVLGFHG</sequence>
<evidence type="ECO:0000313" key="7">
    <source>
        <dbReference type="EMBL" id="MEV5510689.1"/>
    </source>
</evidence>
<dbReference type="Gene3D" id="1.50.10.100">
    <property type="entry name" value="Chondroitin AC/alginate lyase"/>
    <property type="match status" value="1"/>
</dbReference>
<keyword evidence="8" id="KW-1185">Reference proteome</keyword>
<dbReference type="EMBL" id="JBFAUK010000038">
    <property type="protein sequence ID" value="MEV5510689.1"/>
    <property type="molecule type" value="Genomic_DNA"/>
</dbReference>
<feature type="domain" description="Heparin-sulfate lyase N-terminal" evidence="6">
    <location>
        <begin position="92"/>
        <end position="312"/>
    </location>
</feature>
<comment type="caution">
    <text evidence="7">The sequence shown here is derived from an EMBL/GenBank/DDBJ whole genome shotgun (WGS) entry which is preliminary data.</text>
</comment>
<evidence type="ECO:0000259" key="6">
    <source>
        <dbReference type="Pfam" id="PF16889"/>
    </source>
</evidence>
<evidence type="ECO:0000256" key="2">
    <source>
        <dbReference type="ARBA" id="ARBA00022729"/>
    </source>
</evidence>
<evidence type="ECO:0000256" key="3">
    <source>
        <dbReference type="ARBA" id="ARBA00022764"/>
    </source>
</evidence>
<dbReference type="SUPFAM" id="SSF48230">
    <property type="entry name" value="Chondroitin AC/alginate lyase"/>
    <property type="match status" value="1"/>
</dbReference>
<dbReference type="Proteomes" id="UP001552594">
    <property type="component" value="Unassembled WGS sequence"/>
</dbReference>
<protein>
    <submittedName>
        <fullName evidence="7">Alginate lyase family protein</fullName>
    </submittedName>
</protein>
<dbReference type="Pfam" id="PF16889">
    <property type="entry name" value="Hepar_II_III_N"/>
    <property type="match status" value="1"/>
</dbReference>
<dbReference type="PANTHER" id="PTHR39210">
    <property type="entry name" value="HEPARIN-SULFATE LYASE"/>
    <property type="match status" value="1"/>
</dbReference>
<keyword evidence="4 7" id="KW-0456">Lyase</keyword>
<dbReference type="PANTHER" id="PTHR39210:SF1">
    <property type="entry name" value="HEPARIN-SULFATE LYASE"/>
    <property type="match status" value="1"/>
</dbReference>
<evidence type="ECO:0000256" key="1">
    <source>
        <dbReference type="ARBA" id="ARBA00004418"/>
    </source>
</evidence>
<dbReference type="GO" id="GO:0016829">
    <property type="term" value="F:lyase activity"/>
    <property type="evidence" value="ECO:0007669"/>
    <property type="project" value="UniProtKB-KW"/>
</dbReference>
<comment type="subcellular location">
    <subcellularLocation>
        <location evidence="1">Periplasm</location>
    </subcellularLocation>
</comment>
<dbReference type="InterPro" id="IPR031680">
    <property type="entry name" value="Hepar_II_III_N"/>
</dbReference>
<evidence type="ECO:0000259" key="5">
    <source>
        <dbReference type="Pfam" id="PF07940"/>
    </source>
</evidence>
<name>A0ABV3K843_STRON</name>
<dbReference type="RefSeq" id="WP_109279344.1">
    <property type="nucleotide sequence ID" value="NZ_JBFAUK010000038.1"/>
</dbReference>
<proteinExistence type="predicted"/>
<keyword evidence="3" id="KW-0574">Periplasm</keyword>
<dbReference type="InterPro" id="IPR008929">
    <property type="entry name" value="Chondroitin_lyas"/>
</dbReference>
<dbReference type="InterPro" id="IPR012480">
    <property type="entry name" value="Hepar_II_III_C"/>
</dbReference>
<feature type="domain" description="Heparinase II/III-like C-terminal" evidence="5">
    <location>
        <begin position="405"/>
        <end position="635"/>
    </location>
</feature>
<keyword evidence="2" id="KW-0732">Signal</keyword>
<gene>
    <name evidence="7" type="ORF">AB0L16_30420</name>
</gene>
<dbReference type="Pfam" id="PF07940">
    <property type="entry name" value="Hepar_II_III_C"/>
    <property type="match status" value="1"/>
</dbReference>
<accession>A0ABV3K843</accession>
<organism evidence="7 8">
    <name type="scientific">Streptomyces orinoci</name>
    <name type="common">Streptoverticillium orinoci</name>
    <dbReference type="NCBI Taxonomy" id="67339"/>
    <lineage>
        <taxon>Bacteria</taxon>
        <taxon>Bacillati</taxon>
        <taxon>Actinomycetota</taxon>
        <taxon>Actinomycetes</taxon>
        <taxon>Kitasatosporales</taxon>
        <taxon>Streptomycetaceae</taxon>
        <taxon>Streptomyces</taxon>
    </lineage>
</organism>